<dbReference type="EMBL" id="UINC01140986">
    <property type="protein sequence ID" value="SVD28459.1"/>
    <property type="molecule type" value="Genomic_DNA"/>
</dbReference>
<dbReference type="GO" id="GO:0004042">
    <property type="term" value="F:L-glutamate N-acetyltransferase activity"/>
    <property type="evidence" value="ECO:0007669"/>
    <property type="project" value="TreeGrafter"/>
</dbReference>
<evidence type="ECO:0000313" key="5">
    <source>
        <dbReference type="EMBL" id="SVD28459.1"/>
    </source>
</evidence>
<keyword evidence="3" id="KW-0068">Autocatalytic cleavage</keyword>
<dbReference type="PANTHER" id="PTHR23100">
    <property type="entry name" value="ARGININE BIOSYNTHESIS BIFUNCTIONAL PROTEIN ARGJ"/>
    <property type="match status" value="1"/>
</dbReference>
<dbReference type="NCBIfam" id="TIGR00120">
    <property type="entry name" value="ArgJ"/>
    <property type="match status" value="1"/>
</dbReference>
<dbReference type="GO" id="GO:0006526">
    <property type="term" value="P:L-arginine biosynthetic process"/>
    <property type="evidence" value="ECO:0007669"/>
    <property type="project" value="InterPro"/>
</dbReference>
<proteinExistence type="inferred from homology"/>
<evidence type="ECO:0000256" key="2">
    <source>
        <dbReference type="ARBA" id="ARBA00022679"/>
    </source>
</evidence>
<sequence length="296" mass="30645">EGFLASGVASGIKNNKELDLALVTTKDQQPVPAAAVFTSNKMTAAPVLVSRKHLEVTGGAASTVVLNSGNANAATGEQGLLDAERMCQLTAQGLGCESSEVLVCSTGWIGYPLPMEEVTYGIKSAIDSLKDDQGTTAAKAIMTTDTVPKNTLVKAKGFLVGGISKGAAMLQPNMATMLSVLTTDAVINPQEATRLLQQAVSVSFNCLTVDGAESTNDTVILLANGKSGVEDSTLLGEVLIEACKDLAVQMADDAEGSTKTVFLHVSGAKDDTEAELAARSTANSQLIKCSWYGEDP</sequence>
<feature type="non-terminal residue" evidence="5">
    <location>
        <position position="1"/>
    </location>
</feature>
<keyword evidence="4" id="KW-0012">Acyltransferase</keyword>
<dbReference type="AlphaFoldDB" id="A0A382U2C5"/>
<dbReference type="HAMAP" id="MF_01106">
    <property type="entry name" value="ArgJ"/>
    <property type="match status" value="1"/>
</dbReference>
<feature type="non-terminal residue" evidence="5">
    <location>
        <position position="296"/>
    </location>
</feature>
<dbReference type="Pfam" id="PF01960">
    <property type="entry name" value="ArgJ"/>
    <property type="match status" value="1"/>
</dbReference>
<dbReference type="InterPro" id="IPR002813">
    <property type="entry name" value="Arg_biosynth_ArgJ"/>
</dbReference>
<dbReference type="GO" id="GO:0004358">
    <property type="term" value="F:L-glutamate N-acetyltransferase activity, acting on acetyl-L-ornithine as donor"/>
    <property type="evidence" value="ECO:0007669"/>
    <property type="project" value="InterPro"/>
</dbReference>
<dbReference type="InterPro" id="IPR016117">
    <property type="entry name" value="ArgJ-like_dom_sf"/>
</dbReference>
<dbReference type="Gene3D" id="3.10.20.340">
    <property type="entry name" value="ArgJ beta chain, C-terminal domain"/>
    <property type="match status" value="1"/>
</dbReference>
<keyword evidence="2" id="KW-0808">Transferase</keyword>
<dbReference type="Gene3D" id="3.60.70.12">
    <property type="entry name" value="L-amino peptidase D-ALA esterase/amidase"/>
    <property type="match status" value="1"/>
</dbReference>
<gene>
    <name evidence="5" type="ORF">METZ01_LOCUS381313</name>
</gene>
<accession>A0A382U2C5</accession>
<name>A0A382U2C5_9ZZZZ</name>
<evidence type="ECO:0000256" key="1">
    <source>
        <dbReference type="ARBA" id="ARBA00006774"/>
    </source>
</evidence>
<dbReference type="InterPro" id="IPR042195">
    <property type="entry name" value="ArgJ_beta_C"/>
</dbReference>
<evidence type="ECO:0000256" key="3">
    <source>
        <dbReference type="ARBA" id="ARBA00022813"/>
    </source>
</evidence>
<dbReference type="GO" id="GO:0006592">
    <property type="term" value="P:ornithine biosynthetic process"/>
    <property type="evidence" value="ECO:0007669"/>
    <property type="project" value="TreeGrafter"/>
</dbReference>
<dbReference type="SUPFAM" id="SSF56266">
    <property type="entry name" value="DmpA/ArgJ-like"/>
    <property type="match status" value="1"/>
</dbReference>
<protein>
    <submittedName>
        <fullName evidence="5">Uncharacterized protein</fullName>
    </submittedName>
</protein>
<dbReference type="PANTHER" id="PTHR23100:SF0">
    <property type="entry name" value="ARGININE BIOSYNTHESIS BIFUNCTIONAL PROTEIN ARGJ, MITOCHONDRIAL"/>
    <property type="match status" value="1"/>
</dbReference>
<organism evidence="5">
    <name type="scientific">marine metagenome</name>
    <dbReference type="NCBI Taxonomy" id="408172"/>
    <lineage>
        <taxon>unclassified sequences</taxon>
        <taxon>metagenomes</taxon>
        <taxon>ecological metagenomes</taxon>
    </lineage>
</organism>
<evidence type="ECO:0000256" key="4">
    <source>
        <dbReference type="ARBA" id="ARBA00023315"/>
    </source>
</evidence>
<comment type="similarity">
    <text evidence="1">Belongs to the ArgJ family.</text>
</comment>
<reference evidence="5" key="1">
    <citation type="submission" date="2018-05" db="EMBL/GenBank/DDBJ databases">
        <authorList>
            <person name="Lanie J.A."/>
            <person name="Ng W.-L."/>
            <person name="Kazmierczak K.M."/>
            <person name="Andrzejewski T.M."/>
            <person name="Davidsen T.M."/>
            <person name="Wayne K.J."/>
            <person name="Tettelin H."/>
            <person name="Glass J.I."/>
            <person name="Rusch D."/>
            <person name="Podicherti R."/>
            <person name="Tsui H.-C.T."/>
            <person name="Winkler M.E."/>
        </authorList>
    </citation>
    <scope>NUCLEOTIDE SEQUENCE</scope>
</reference>